<dbReference type="Proteomes" id="UP000762110">
    <property type="component" value="Unassembled WGS sequence"/>
</dbReference>
<organism evidence="1 2">
    <name type="scientific">Pedobacter boryungensis</name>
    <dbReference type="NCBI Taxonomy" id="869962"/>
    <lineage>
        <taxon>Bacteria</taxon>
        <taxon>Pseudomonadati</taxon>
        <taxon>Bacteroidota</taxon>
        <taxon>Sphingobacteriia</taxon>
        <taxon>Sphingobacteriales</taxon>
        <taxon>Sphingobacteriaceae</taxon>
        <taxon>Pedobacter</taxon>
    </lineage>
</organism>
<accession>A0ABX2DHI5</accession>
<dbReference type="RefSeq" id="WP_173273666.1">
    <property type="nucleotide sequence ID" value="NZ_JABMKV010000004.1"/>
</dbReference>
<evidence type="ECO:0000313" key="2">
    <source>
        <dbReference type="Proteomes" id="UP000762110"/>
    </source>
</evidence>
<reference evidence="1 2" key="1">
    <citation type="submission" date="2020-05" db="EMBL/GenBank/DDBJ databases">
        <title>Description of Pedobacter foliorum sp. nov.</title>
        <authorList>
            <person name="Qi S."/>
            <person name="Carlier A."/>
            <person name="Cnockaert M."/>
            <person name="Vandamme P."/>
        </authorList>
    </citation>
    <scope>NUCLEOTIDE SEQUENCE [LARGE SCALE GENOMIC DNA]</scope>
    <source>
        <strain evidence="1 2">LMG 31300</strain>
    </source>
</reference>
<sequence>MKTQSITFKNPFKLIQLFRNINTYGKEEKSFEDRKDKIAWKPIQSASGVVKNDVVSLPQSILQQPNFEHSDLLIMIDDNFQQSQNVVYTEEKNLCFRRNSLNKFDFLQLKLEEKIELYLKPGYFEVGDPPRSEFKLCELEKDKPISIKINGKRDFSLTGRRARTFVEQEYIFHYLGDFKECVVINDPFPIHVKTIPSLVKTIDLTKTLY</sequence>
<gene>
    <name evidence="1" type="ORF">HQN85_14745</name>
</gene>
<keyword evidence="2" id="KW-1185">Reference proteome</keyword>
<evidence type="ECO:0000313" key="1">
    <source>
        <dbReference type="EMBL" id="NQX32993.1"/>
    </source>
</evidence>
<name>A0ABX2DHI5_9SPHI</name>
<proteinExistence type="predicted"/>
<protein>
    <submittedName>
        <fullName evidence="1">Uncharacterized protein</fullName>
    </submittedName>
</protein>
<comment type="caution">
    <text evidence="1">The sequence shown here is derived from an EMBL/GenBank/DDBJ whole genome shotgun (WGS) entry which is preliminary data.</text>
</comment>
<dbReference type="EMBL" id="JABMKV010000004">
    <property type="protein sequence ID" value="NQX32993.1"/>
    <property type="molecule type" value="Genomic_DNA"/>
</dbReference>